<dbReference type="Gene3D" id="1.20.1250.20">
    <property type="entry name" value="MFS general substrate transporter like domains"/>
    <property type="match status" value="1"/>
</dbReference>
<dbReference type="Proteomes" id="UP000076584">
    <property type="component" value="Unassembled WGS sequence"/>
</dbReference>
<proteinExistence type="predicted"/>
<evidence type="ECO:0000256" key="4">
    <source>
        <dbReference type="ARBA" id="ARBA00023136"/>
    </source>
</evidence>
<dbReference type="GO" id="GO:0005886">
    <property type="term" value="C:plasma membrane"/>
    <property type="evidence" value="ECO:0007669"/>
    <property type="project" value="TreeGrafter"/>
</dbReference>
<feature type="transmembrane region" description="Helical" evidence="5">
    <location>
        <begin position="604"/>
        <end position="623"/>
    </location>
</feature>
<feature type="transmembrane region" description="Helical" evidence="5">
    <location>
        <begin position="235"/>
        <end position="253"/>
    </location>
</feature>
<dbReference type="GO" id="GO:0022857">
    <property type="term" value="F:transmembrane transporter activity"/>
    <property type="evidence" value="ECO:0007669"/>
    <property type="project" value="InterPro"/>
</dbReference>
<reference evidence="6 7" key="1">
    <citation type="submission" date="2015-06" db="EMBL/GenBank/DDBJ databases">
        <title>Survival trade-offs in plant roots during colonization by closely related pathogenic and mutualistic fungi.</title>
        <authorList>
            <person name="Hacquard S."/>
            <person name="Kracher B."/>
            <person name="Hiruma K."/>
            <person name="Weinman A."/>
            <person name="Muench P."/>
            <person name="Garrido Oter R."/>
            <person name="Ver Loren van Themaat E."/>
            <person name="Dallerey J.-F."/>
            <person name="Damm U."/>
            <person name="Henrissat B."/>
            <person name="Lespinet O."/>
            <person name="Thon M."/>
            <person name="Kemen E."/>
            <person name="McHardy A.C."/>
            <person name="Schulze-Lefert P."/>
            <person name="O'Connell R.J."/>
        </authorList>
    </citation>
    <scope>NUCLEOTIDE SEQUENCE [LARGE SCALE GENOMIC DNA]</scope>
    <source>
        <strain evidence="6 7">MAFF 238704</strain>
    </source>
</reference>
<keyword evidence="2 5" id="KW-0812">Transmembrane</keyword>
<dbReference type="InterPro" id="IPR036259">
    <property type="entry name" value="MFS_trans_sf"/>
</dbReference>
<accession>A0A167AMT3</accession>
<dbReference type="InterPro" id="IPR011701">
    <property type="entry name" value="MFS"/>
</dbReference>
<feature type="transmembrane region" description="Helical" evidence="5">
    <location>
        <begin position="139"/>
        <end position="165"/>
    </location>
</feature>
<feature type="transmembrane region" description="Helical" evidence="5">
    <location>
        <begin position="434"/>
        <end position="458"/>
    </location>
</feature>
<feature type="transmembrane region" description="Helical" evidence="5">
    <location>
        <begin position="206"/>
        <end position="223"/>
    </location>
</feature>
<dbReference type="PANTHER" id="PTHR23501:SF3">
    <property type="entry name" value="MAJOR FACILITATOR SUPERFAMILY (MFS) PROFILE DOMAIN-CONTAINING PROTEIN"/>
    <property type="match status" value="1"/>
</dbReference>
<protein>
    <submittedName>
        <fullName evidence="6">Siderophore iron transporter mirb</fullName>
    </submittedName>
</protein>
<evidence type="ECO:0000256" key="1">
    <source>
        <dbReference type="ARBA" id="ARBA00004141"/>
    </source>
</evidence>
<evidence type="ECO:0000256" key="5">
    <source>
        <dbReference type="SAM" id="Phobius"/>
    </source>
</evidence>
<feature type="non-terminal residue" evidence="6">
    <location>
        <position position="1"/>
    </location>
</feature>
<organism evidence="6 7">
    <name type="scientific">Colletotrichum incanum</name>
    <name type="common">Soybean anthracnose fungus</name>
    <dbReference type="NCBI Taxonomy" id="1573173"/>
    <lineage>
        <taxon>Eukaryota</taxon>
        <taxon>Fungi</taxon>
        <taxon>Dikarya</taxon>
        <taxon>Ascomycota</taxon>
        <taxon>Pezizomycotina</taxon>
        <taxon>Sordariomycetes</taxon>
        <taxon>Hypocreomycetidae</taxon>
        <taxon>Glomerellales</taxon>
        <taxon>Glomerellaceae</taxon>
        <taxon>Colletotrichum</taxon>
        <taxon>Colletotrichum spaethianum species complex</taxon>
    </lineage>
</organism>
<sequence>LLTGIFERLQMSSTSWIRHTRRSISGVVLLYDSSRHVALAYPPTIVATASVSNLACDEVAFDHLHAPLSNFKFAALYTASTKQLLATPSSMVRSKRTDVSVSSRNDSSYVGDNTISQNAPAGVQKIESTTKAWSRKTLIIAYVLMWLIYFVNNTQQGVAFALAPYVTGRFQKHSSTATIHVMASLIGGLMRLPLAKVLDIWGRPHGYAFCVGLLTAGLVMMATCKNLATYTAAQVFYSVGYSGLAYTLSIFIADTSALKNRGLMLAFALSPNIVTAWLGGPIGKSILTGPGLAWGFGIFAIVIPVITMPLFGIFMYNYYQAKNQDLFDVVGLLLVTAGFALFLLPFNLYQRQPEAWRSPKIIAMLVVGGTLIIIFALWERFFAPVKYLPWELLTNRTILGACNLAAVIFISHNLRDSYYISFLQVVDDLELTTATYITNIYSVGSCIWCIPVGVAIRLSGRFRWLAWYFGVPLTILGVGLMIHFEQPDINIGYIVMCQIMIAFAGGTLVICEEMAAMAVVEHQYLAVVLAIGGMFSSIGGAVGATIAAAIWQNIFPKRLMEYLPADTKRNFAAIYGALEVQRSYPIGSAARNAIIRAYGDTQRIMLIASTAVLVLTIACVAAWKDLRVKELKQTKGTVV</sequence>
<evidence type="ECO:0000313" key="7">
    <source>
        <dbReference type="Proteomes" id="UP000076584"/>
    </source>
</evidence>
<keyword evidence="4 5" id="KW-0472">Membrane</keyword>
<feature type="transmembrane region" description="Helical" evidence="5">
    <location>
        <begin position="393"/>
        <end position="414"/>
    </location>
</feature>
<evidence type="ECO:0000256" key="3">
    <source>
        <dbReference type="ARBA" id="ARBA00022989"/>
    </source>
</evidence>
<evidence type="ECO:0000313" key="6">
    <source>
        <dbReference type="EMBL" id="KZL80319.1"/>
    </source>
</evidence>
<keyword evidence="7" id="KW-1185">Reference proteome</keyword>
<comment type="subcellular location">
    <subcellularLocation>
        <location evidence="1">Membrane</location>
        <topology evidence="1">Multi-pass membrane protein</topology>
    </subcellularLocation>
</comment>
<keyword evidence="3 5" id="KW-1133">Transmembrane helix</keyword>
<feature type="transmembrane region" description="Helical" evidence="5">
    <location>
        <begin position="361"/>
        <end position="381"/>
    </location>
</feature>
<dbReference type="SUPFAM" id="SSF103473">
    <property type="entry name" value="MFS general substrate transporter"/>
    <property type="match status" value="1"/>
</dbReference>
<feature type="transmembrane region" description="Helical" evidence="5">
    <location>
        <begin position="326"/>
        <end position="349"/>
    </location>
</feature>
<feature type="transmembrane region" description="Helical" evidence="5">
    <location>
        <begin position="523"/>
        <end position="551"/>
    </location>
</feature>
<dbReference type="AlphaFoldDB" id="A0A167AMT3"/>
<name>A0A167AMT3_COLIC</name>
<dbReference type="PANTHER" id="PTHR23501">
    <property type="entry name" value="MAJOR FACILITATOR SUPERFAMILY"/>
    <property type="match status" value="1"/>
</dbReference>
<gene>
    <name evidence="6" type="ORF">CI238_10001</name>
</gene>
<feature type="transmembrane region" description="Helical" evidence="5">
    <location>
        <begin position="465"/>
        <end position="484"/>
    </location>
</feature>
<dbReference type="EMBL" id="LFIW01001914">
    <property type="protein sequence ID" value="KZL80319.1"/>
    <property type="molecule type" value="Genomic_DNA"/>
</dbReference>
<evidence type="ECO:0000256" key="2">
    <source>
        <dbReference type="ARBA" id="ARBA00022692"/>
    </source>
</evidence>
<feature type="transmembrane region" description="Helical" evidence="5">
    <location>
        <begin position="292"/>
        <end position="314"/>
    </location>
</feature>
<comment type="caution">
    <text evidence="6">The sequence shown here is derived from an EMBL/GenBank/DDBJ whole genome shotgun (WGS) entry which is preliminary data.</text>
</comment>
<dbReference type="Pfam" id="PF07690">
    <property type="entry name" value="MFS_1"/>
    <property type="match status" value="1"/>
</dbReference>
<feature type="transmembrane region" description="Helical" evidence="5">
    <location>
        <begin position="490"/>
        <end position="511"/>
    </location>
</feature>